<proteinExistence type="predicted"/>
<dbReference type="GeneID" id="18501008"/>
<evidence type="ECO:0000313" key="2">
    <source>
        <dbReference type="Proteomes" id="UP000204235"/>
    </source>
</evidence>
<evidence type="ECO:0000313" key="1">
    <source>
        <dbReference type="EMBL" id="AGX01832.1"/>
    </source>
</evidence>
<accession>W8CZE7</accession>
<reference evidence="1 2" key="1">
    <citation type="journal article" date="2014" name="FEMS Microbiol. Lett.">
        <title>The genome of the Erwinia amylovora phage PhiEaH1 reveals greater diversity and broadens the applicability of phages for the treatment of fire blight.</title>
        <authorList>
            <person name="Meczker K."/>
            <person name="Domotor D."/>
            <person name="Vass J."/>
            <person name="Rakhely G."/>
            <person name="Schneider G."/>
            <person name="Kovacs T."/>
        </authorList>
    </citation>
    <scope>NUCLEOTIDE SEQUENCE [LARGE SCALE GENOMIC DNA]</scope>
</reference>
<dbReference type="RefSeq" id="YP_009010163.1">
    <property type="nucleotide sequence ID" value="NC_023610.1"/>
</dbReference>
<dbReference type="KEGG" id="vg:18501008"/>
<keyword evidence="2" id="KW-1185">Reference proteome</keyword>
<name>W8CZE7_9CAUD</name>
<organism evidence="1 2">
    <name type="scientific">Erwinia phage PhiEaH1</name>
    <dbReference type="NCBI Taxonomy" id="1401669"/>
    <lineage>
        <taxon>Viruses</taxon>
        <taxon>Duplodnaviria</taxon>
        <taxon>Heunggongvirae</taxon>
        <taxon>Uroviricota</taxon>
        <taxon>Caudoviricetes</taxon>
        <taxon>Chimalliviridae</taxon>
        <taxon>Iapetusvirus</taxon>
        <taxon>Iapetusvirus EaH1</taxon>
    </lineage>
</organism>
<protein>
    <submittedName>
        <fullName evidence="1">Uncharacterized protein</fullName>
    </submittedName>
</protein>
<dbReference type="Proteomes" id="UP000204235">
    <property type="component" value="Segment"/>
</dbReference>
<sequence>MMNQREHSLDAYEAGYAIYQLATVLEGIRNKGVSPAGWGNFYSMCVEPMKNVEEKYMWNFMSPVHPVGVGVSLYDDRGVRVDEIRVPEVVDVIKGESTFLECMERWAVMRDRVMGTDVTHPRLVALRDHFMVPIASLEYHLQYWAPGTINSD</sequence>
<dbReference type="EMBL" id="KF623294">
    <property type="protein sequence ID" value="AGX01832.1"/>
    <property type="molecule type" value="Genomic_DNA"/>
</dbReference>